<feature type="domain" description="QLQ" evidence="1">
    <location>
        <begin position="9"/>
        <end position="26"/>
    </location>
</feature>
<gene>
    <name evidence="2" type="ORF">GJJ30_26805</name>
</gene>
<organism evidence="2 3">
    <name type="scientific">Larkinella terrae</name>
    <dbReference type="NCBI Taxonomy" id="2025311"/>
    <lineage>
        <taxon>Bacteria</taxon>
        <taxon>Pseudomonadati</taxon>
        <taxon>Bacteroidota</taxon>
        <taxon>Cytophagia</taxon>
        <taxon>Cytophagales</taxon>
        <taxon>Spirosomataceae</taxon>
        <taxon>Larkinella</taxon>
    </lineage>
</organism>
<evidence type="ECO:0000313" key="2">
    <source>
        <dbReference type="EMBL" id="MRS64937.1"/>
    </source>
</evidence>
<protein>
    <recommendedName>
        <fullName evidence="1">QLQ domain-containing protein</fullName>
    </recommendedName>
</protein>
<evidence type="ECO:0000259" key="1">
    <source>
        <dbReference type="Pfam" id="PF08880"/>
    </source>
</evidence>
<comment type="caution">
    <text evidence="2">The sequence shown here is derived from an EMBL/GenBank/DDBJ whole genome shotgun (WGS) entry which is preliminary data.</text>
</comment>
<dbReference type="AlphaFoldDB" id="A0A7K0ET00"/>
<evidence type="ECO:0000313" key="3">
    <source>
        <dbReference type="Proteomes" id="UP000441754"/>
    </source>
</evidence>
<name>A0A7K0ET00_9BACT</name>
<keyword evidence="3" id="KW-1185">Reference proteome</keyword>
<sequence length="32" mass="3825">MTEPSQAASKSQWAELRHQIHIFNSLRFKLRN</sequence>
<reference evidence="2 3" key="1">
    <citation type="journal article" date="2018" name="Antonie Van Leeuwenhoek">
        <title>Larkinella terrae sp. nov., isolated from soil on Jeju Island, South Korea.</title>
        <authorList>
            <person name="Ten L.N."/>
            <person name="Jeon J."/>
            <person name="Park S.J."/>
            <person name="Park S."/>
            <person name="Lee S.Y."/>
            <person name="Kim M.K."/>
            <person name="Jung H.Y."/>
        </authorList>
    </citation>
    <scope>NUCLEOTIDE SEQUENCE [LARGE SCALE GENOMIC DNA]</scope>
    <source>
        <strain evidence="2 3">KCTC 52001</strain>
    </source>
</reference>
<dbReference type="Proteomes" id="UP000441754">
    <property type="component" value="Unassembled WGS sequence"/>
</dbReference>
<dbReference type="EMBL" id="WJXZ01000014">
    <property type="protein sequence ID" value="MRS64937.1"/>
    <property type="molecule type" value="Genomic_DNA"/>
</dbReference>
<dbReference type="Pfam" id="PF08880">
    <property type="entry name" value="QLQ"/>
    <property type="match status" value="1"/>
</dbReference>
<dbReference type="InterPro" id="IPR014978">
    <property type="entry name" value="Gln-Leu-Gln_QLQ"/>
</dbReference>
<dbReference type="GO" id="GO:0006355">
    <property type="term" value="P:regulation of DNA-templated transcription"/>
    <property type="evidence" value="ECO:0007669"/>
    <property type="project" value="InterPro"/>
</dbReference>
<proteinExistence type="predicted"/>
<accession>A0A7K0ET00</accession>
<dbReference type="GO" id="GO:0005524">
    <property type="term" value="F:ATP binding"/>
    <property type="evidence" value="ECO:0007669"/>
    <property type="project" value="InterPro"/>
</dbReference>